<evidence type="ECO:0000313" key="2">
    <source>
        <dbReference type="Proteomes" id="UP000029507"/>
    </source>
</evidence>
<gene>
    <name evidence="1" type="ORF">PSTEL_19915</name>
</gene>
<dbReference type="OrthoDB" id="2602995at2"/>
<dbReference type="EMBL" id="CP009286">
    <property type="protein sequence ID" value="AIQ65046.1"/>
    <property type="molecule type" value="Genomic_DNA"/>
</dbReference>
<sequence>MTLILGYQFEEYSIPLAFAGRYLIVEQAPDGLMVSILLDHEEAPVFDILKNEPIGNPYSSVVNSVPGVFDVKDNTGRPVYQLQVGAEIKAVLYLDSGEELEVSLTKDSIRAGKLDIPNTFNPAVIGAKVSPGGSVGVGNYVPYSLLKWFK</sequence>
<name>A0A089LU37_9BACL</name>
<dbReference type="RefSeq" id="WP_038697798.1">
    <property type="nucleotide sequence ID" value="NZ_CP009286.1"/>
</dbReference>
<accession>A0A089LU37</accession>
<proteinExistence type="predicted"/>
<dbReference type="HOGENOM" id="CLU_1738741_0_0_9"/>
<protein>
    <submittedName>
        <fullName evidence="1">Uncharacterized protein</fullName>
    </submittedName>
</protein>
<keyword evidence="2" id="KW-1185">Reference proteome</keyword>
<dbReference type="Proteomes" id="UP000029507">
    <property type="component" value="Chromosome"/>
</dbReference>
<evidence type="ECO:0000313" key="1">
    <source>
        <dbReference type="EMBL" id="AIQ65046.1"/>
    </source>
</evidence>
<dbReference type="AlphaFoldDB" id="A0A089LU37"/>
<reference evidence="1 2" key="1">
    <citation type="submission" date="2014-08" db="EMBL/GenBank/DDBJ databases">
        <title>Comparative genomics of the Paenibacillus odorifer group.</title>
        <authorList>
            <person name="den Bakker H.C."/>
            <person name="Tsai Y.-C."/>
            <person name="Martin N."/>
            <person name="Korlach J."/>
            <person name="Wiedmann M."/>
        </authorList>
    </citation>
    <scope>NUCLEOTIDE SEQUENCE [LARGE SCALE GENOMIC DNA]</scope>
    <source>
        <strain evidence="1 2">DSM 14472</strain>
    </source>
</reference>
<organism evidence="1 2">
    <name type="scientific">Paenibacillus stellifer</name>
    <dbReference type="NCBI Taxonomy" id="169760"/>
    <lineage>
        <taxon>Bacteria</taxon>
        <taxon>Bacillati</taxon>
        <taxon>Bacillota</taxon>
        <taxon>Bacilli</taxon>
        <taxon>Bacillales</taxon>
        <taxon>Paenibacillaceae</taxon>
        <taxon>Paenibacillus</taxon>
    </lineage>
</organism>
<dbReference type="KEGG" id="pste:PSTEL_19915"/>